<protein>
    <submittedName>
        <fullName evidence="1">Uncharacterized protein</fullName>
    </submittedName>
</protein>
<name>A0ACC2M8Y1_PERAE</name>
<dbReference type="Proteomes" id="UP001234297">
    <property type="component" value="Chromosome 5"/>
</dbReference>
<accession>A0ACC2M8Y1</accession>
<comment type="caution">
    <text evidence="1">The sequence shown here is derived from an EMBL/GenBank/DDBJ whole genome shotgun (WGS) entry which is preliminary data.</text>
</comment>
<sequence>MTIMHLQELIIYIFRPATRQILCRMKMFLFPQVHASSASVCNLSAWECGVTLSTDQGTILTWPTRRLLCLAAKLLQSKGFQAVKQLSSCIASKRAS</sequence>
<evidence type="ECO:0000313" key="2">
    <source>
        <dbReference type="Proteomes" id="UP001234297"/>
    </source>
</evidence>
<reference evidence="1 2" key="1">
    <citation type="journal article" date="2022" name="Hortic Res">
        <title>A haplotype resolved chromosomal level avocado genome allows analysis of novel avocado genes.</title>
        <authorList>
            <person name="Nath O."/>
            <person name="Fletcher S.J."/>
            <person name="Hayward A."/>
            <person name="Shaw L.M."/>
            <person name="Masouleh A.K."/>
            <person name="Furtado A."/>
            <person name="Henry R.J."/>
            <person name="Mitter N."/>
        </authorList>
    </citation>
    <scope>NUCLEOTIDE SEQUENCE [LARGE SCALE GENOMIC DNA]</scope>
    <source>
        <strain evidence="2">cv. Hass</strain>
    </source>
</reference>
<evidence type="ECO:0000313" key="1">
    <source>
        <dbReference type="EMBL" id="KAJ8642125.1"/>
    </source>
</evidence>
<organism evidence="1 2">
    <name type="scientific">Persea americana</name>
    <name type="common">Avocado</name>
    <dbReference type="NCBI Taxonomy" id="3435"/>
    <lineage>
        <taxon>Eukaryota</taxon>
        <taxon>Viridiplantae</taxon>
        <taxon>Streptophyta</taxon>
        <taxon>Embryophyta</taxon>
        <taxon>Tracheophyta</taxon>
        <taxon>Spermatophyta</taxon>
        <taxon>Magnoliopsida</taxon>
        <taxon>Magnoliidae</taxon>
        <taxon>Laurales</taxon>
        <taxon>Lauraceae</taxon>
        <taxon>Persea</taxon>
    </lineage>
</organism>
<dbReference type="EMBL" id="CM056813">
    <property type="protein sequence ID" value="KAJ8642125.1"/>
    <property type="molecule type" value="Genomic_DNA"/>
</dbReference>
<proteinExistence type="predicted"/>
<gene>
    <name evidence="1" type="ORF">MRB53_018819</name>
</gene>
<keyword evidence="2" id="KW-1185">Reference proteome</keyword>